<organism evidence="1">
    <name type="scientific">freshwater metagenome</name>
    <dbReference type="NCBI Taxonomy" id="449393"/>
    <lineage>
        <taxon>unclassified sequences</taxon>
        <taxon>metagenomes</taxon>
        <taxon>ecological metagenomes</taxon>
    </lineage>
</organism>
<dbReference type="CDD" id="cd11614">
    <property type="entry name" value="SAF_CpaB_FlgA_like"/>
    <property type="match status" value="1"/>
</dbReference>
<accession>A0A6J6BF42</accession>
<sequence length="246" mass="25240">MGPTPAPHQSLAARLSRCTEATATCLAVFRSRVEQSALARRVLSRRLIVLFVALVVGWQVTAQLGAAERVQQSWGSSTAVVVAARSLEAGEILDSSTARIEQMPRRFVPEGALFEVPADRRVAVATNAGEILVRSRVSAAGAGAIGSTLGAETQAVTLSLGEAPAPVQPGDLVDVISVRTDVSGSDLSGSDSPQSGEGEIGAERVAESAVVLQVAQGQATLAVQSKQVDALVAAAASVPISLVILQ</sequence>
<reference evidence="1" key="1">
    <citation type="submission" date="2020-05" db="EMBL/GenBank/DDBJ databases">
        <authorList>
            <person name="Chiriac C."/>
            <person name="Salcher M."/>
            <person name="Ghai R."/>
            <person name="Kavagutti S V."/>
        </authorList>
    </citation>
    <scope>NUCLEOTIDE SEQUENCE</scope>
</reference>
<gene>
    <name evidence="1" type="ORF">UFOPK1358_00819</name>
</gene>
<dbReference type="AlphaFoldDB" id="A0A6J6BF42"/>
<dbReference type="EMBL" id="CAEZSF010000064">
    <property type="protein sequence ID" value="CAB4537287.1"/>
    <property type="molecule type" value="Genomic_DNA"/>
</dbReference>
<proteinExistence type="predicted"/>
<name>A0A6J6BF42_9ZZZZ</name>
<evidence type="ECO:0000313" key="1">
    <source>
        <dbReference type="EMBL" id="CAB4537287.1"/>
    </source>
</evidence>
<protein>
    <submittedName>
        <fullName evidence="1">Unannotated protein</fullName>
    </submittedName>
</protein>